<dbReference type="Pfam" id="PF13639">
    <property type="entry name" value="zf-RING_2"/>
    <property type="match status" value="1"/>
</dbReference>
<evidence type="ECO:0000256" key="1">
    <source>
        <dbReference type="ARBA" id="ARBA00022741"/>
    </source>
</evidence>
<evidence type="ECO:0000313" key="6">
    <source>
        <dbReference type="Proteomes" id="UP000187209"/>
    </source>
</evidence>
<feature type="domain" description="RING-type" evidence="4">
    <location>
        <begin position="409"/>
        <end position="455"/>
    </location>
</feature>
<evidence type="ECO:0000256" key="3">
    <source>
        <dbReference type="PROSITE-ProRule" id="PRU00175"/>
    </source>
</evidence>
<keyword evidence="3" id="KW-0862">Zinc</keyword>
<dbReference type="PROSITE" id="PS50089">
    <property type="entry name" value="ZF_RING_2"/>
    <property type="match status" value="1"/>
</dbReference>
<keyword evidence="1" id="KW-0547">Nucleotide-binding</keyword>
<dbReference type="InterPro" id="IPR052804">
    <property type="entry name" value="UEC_component"/>
</dbReference>
<reference evidence="5 6" key="1">
    <citation type="submission" date="2016-11" db="EMBL/GenBank/DDBJ databases">
        <title>The macronuclear genome of Stentor coeruleus: a giant cell with tiny introns.</title>
        <authorList>
            <person name="Slabodnick M."/>
            <person name="Ruby J.G."/>
            <person name="Reiff S.B."/>
            <person name="Swart E.C."/>
            <person name="Gosai S."/>
            <person name="Prabakaran S."/>
            <person name="Witkowska E."/>
            <person name="Larue G.E."/>
            <person name="Fisher S."/>
            <person name="Freeman R.M."/>
            <person name="Gunawardena J."/>
            <person name="Chu W."/>
            <person name="Stover N.A."/>
            <person name="Gregory B.D."/>
            <person name="Nowacki M."/>
            <person name="Derisi J."/>
            <person name="Roy S.W."/>
            <person name="Marshall W.F."/>
            <person name="Sood P."/>
        </authorList>
    </citation>
    <scope>NUCLEOTIDE SEQUENCE [LARGE SCALE GENOMIC DNA]</scope>
    <source>
        <strain evidence="5">WM001</strain>
    </source>
</reference>
<proteinExistence type="predicted"/>
<dbReference type="Gene3D" id="3.30.40.10">
    <property type="entry name" value="Zinc/RING finger domain, C3HC4 (zinc finger)"/>
    <property type="match status" value="1"/>
</dbReference>
<sequence length="465" mass="53359">MGNNSQRPSIVEVQIGTFTYPESRKATMGIFPFTLTKKPKSFSPIFSCSRCGRENFDGSLCQKVMCPCGSLSSRQGTEEVSPSVVGRFWDCFEICNSKRYAEVTELDTLNIGIFERGIPNDILQSSTLDFNAVFKEYLHPYFTDKLRCIGNKDFFTYNNCYFKVLNCNPEQGFVTRKTKIFCYKMLSDRNIFKIEVTPLAPHSISEEVFESLVLPYFRSIRHIHEDQLLSINGLECVVSKSEPWNGLITQDSQVEYNSLPMPQLERIKMVPYFEDIPNSLKYLDANTLVQIIVNCYLMPHLKGWCRSLYPGKTLSIAGIEFKVLETIPSKGIVSGSTIIFYDGKGISRREERRHQRSSAPRNNRLILRQILTMLDSMRALTEEINENYISTLPIFVLDSIPSSMEQKSCLICMYDFDAGNKVRAFPCCKIYLVHIFHTECTEGWLKRNKICPTCKTPCDAPRDYE</sequence>
<dbReference type="AlphaFoldDB" id="A0A1R2CVP9"/>
<dbReference type="OrthoDB" id="9984778at2759"/>
<accession>A0A1R2CVP9</accession>
<comment type="caution">
    <text evidence="5">The sequence shown here is derived from an EMBL/GenBank/DDBJ whole genome shotgun (WGS) entry which is preliminary data.</text>
</comment>
<evidence type="ECO:0000256" key="2">
    <source>
        <dbReference type="ARBA" id="ARBA00022840"/>
    </source>
</evidence>
<organism evidence="5 6">
    <name type="scientific">Stentor coeruleus</name>
    <dbReference type="NCBI Taxonomy" id="5963"/>
    <lineage>
        <taxon>Eukaryota</taxon>
        <taxon>Sar</taxon>
        <taxon>Alveolata</taxon>
        <taxon>Ciliophora</taxon>
        <taxon>Postciliodesmatophora</taxon>
        <taxon>Heterotrichea</taxon>
        <taxon>Heterotrichida</taxon>
        <taxon>Stentoridae</taxon>
        <taxon>Stentor</taxon>
    </lineage>
</organism>
<dbReference type="GO" id="GO:0005524">
    <property type="term" value="F:ATP binding"/>
    <property type="evidence" value="ECO:0007669"/>
    <property type="project" value="UniProtKB-KW"/>
</dbReference>
<dbReference type="InterPro" id="IPR029067">
    <property type="entry name" value="CDC48_domain_2-like_sf"/>
</dbReference>
<evidence type="ECO:0000259" key="4">
    <source>
        <dbReference type="PROSITE" id="PS50089"/>
    </source>
</evidence>
<dbReference type="PANTHER" id="PTHR46359:SF2">
    <property type="entry name" value="GEO07743P1"/>
    <property type="match status" value="1"/>
</dbReference>
<dbReference type="SUPFAM" id="SSF54585">
    <property type="entry name" value="Cdc48 domain 2-like"/>
    <property type="match status" value="1"/>
</dbReference>
<dbReference type="InterPro" id="IPR001841">
    <property type="entry name" value="Znf_RING"/>
</dbReference>
<dbReference type="Proteomes" id="UP000187209">
    <property type="component" value="Unassembled WGS sequence"/>
</dbReference>
<dbReference type="EMBL" id="MPUH01000049">
    <property type="protein sequence ID" value="OMJ93084.1"/>
    <property type="molecule type" value="Genomic_DNA"/>
</dbReference>
<keyword evidence="2" id="KW-0067">ATP-binding</keyword>
<keyword evidence="3" id="KW-0863">Zinc-finger</keyword>
<evidence type="ECO:0000313" key="5">
    <source>
        <dbReference type="EMBL" id="OMJ93084.1"/>
    </source>
</evidence>
<dbReference type="SUPFAM" id="SSF57850">
    <property type="entry name" value="RING/U-box"/>
    <property type="match status" value="1"/>
</dbReference>
<name>A0A1R2CVP9_9CILI</name>
<gene>
    <name evidence="5" type="ORF">SteCoe_4028</name>
</gene>
<dbReference type="Gene3D" id="3.10.330.10">
    <property type="match status" value="2"/>
</dbReference>
<protein>
    <recommendedName>
        <fullName evidence="4">RING-type domain-containing protein</fullName>
    </recommendedName>
</protein>
<dbReference type="PANTHER" id="PTHR46359">
    <property type="entry name" value="GEO07743P1"/>
    <property type="match status" value="1"/>
</dbReference>
<keyword evidence="3" id="KW-0479">Metal-binding</keyword>
<keyword evidence="6" id="KW-1185">Reference proteome</keyword>
<dbReference type="InterPro" id="IPR013083">
    <property type="entry name" value="Znf_RING/FYVE/PHD"/>
</dbReference>
<dbReference type="GO" id="GO:0008270">
    <property type="term" value="F:zinc ion binding"/>
    <property type="evidence" value="ECO:0007669"/>
    <property type="project" value="UniProtKB-KW"/>
</dbReference>